<evidence type="ECO:0000313" key="1">
    <source>
        <dbReference type="EMBL" id="MEK7949403.1"/>
    </source>
</evidence>
<dbReference type="RefSeq" id="WP_341402820.1">
    <property type="nucleotide sequence ID" value="NZ_JBBUKT010000001.1"/>
</dbReference>
<accession>A0ABU9APC3</accession>
<gene>
    <name evidence="1" type="ORF">WKV53_02790</name>
</gene>
<reference evidence="1 2" key="1">
    <citation type="submission" date="2024-04" db="EMBL/GenBank/DDBJ databases">
        <title>Luteolibacter sp. isolated from soil.</title>
        <authorList>
            <person name="An J."/>
        </authorList>
    </citation>
    <scope>NUCLEOTIDE SEQUENCE [LARGE SCALE GENOMIC DNA]</scope>
    <source>
        <strain evidence="1 2">Y139</strain>
    </source>
</reference>
<evidence type="ECO:0000313" key="2">
    <source>
        <dbReference type="Proteomes" id="UP001371305"/>
    </source>
</evidence>
<sequence>MAKEIVVVPQGQEESLFSSLLELGFTFVNPASEEISGWSEEGRQVFLDIDAGLDAFRIGVGIQVWRGAGNDLNLVRDFEEETIRVWLDGWSAEESAEIMSHLSGSGIVFEIDYD</sequence>
<comment type="caution">
    <text evidence="1">The sequence shown here is derived from an EMBL/GenBank/DDBJ whole genome shotgun (WGS) entry which is preliminary data.</text>
</comment>
<protein>
    <submittedName>
        <fullName evidence="1">Uncharacterized protein</fullName>
    </submittedName>
</protein>
<organism evidence="1 2">
    <name type="scientific">Luteolibacter soli</name>
    <dbReference type="NCBI Taxonomy" id="3135280"/>
    <lineage>
        <taxon>Bacteria</taxon>
        <taxon>Pseudomonadati</taxon>
        <taxon>Verrucomicrobiota</taxon>
        <taxon>Verrucomicrobiia</taxon>
        <taxon>Verrucomicrobiales</taxon>
        <taxon>Verrucomicrobiaceae</taxon>
        <taxon>Luteolibacter</taxon>
    </lineage>
</organism>
<proteinExistence type="predicted"/>
<dbReference type="Proteomes" id="UP001371305">
    <property type="component" value="Unassembled WGS sequence"/>
</dbReference>
<name>A0ABU9APC3_9BACT</name>
<keyword evidence="2" id="KW-1185">Reference proteome</keyword>
<dbReference type="EMBL" id="JBBUKT010000001">
    <property type="protein sequence ID" value="MEK7949403.1"/>
    <property type="molecule type" value="Genomic_DNA"/>
</dbReference>